<keyword evidence="11" id="KW-1185">Reference proteome</keyword>
<evidence type="ECO:0000256" key="6">
    <source>
        <dbReference type="ARBA" id="ARBA00022839"/>
    </source>
</evidence>
<reference evidence="10 11" key="1">
    <citation type="submission" date="2018-07" db="EMBL/GenBank/DDBJ databases">
        <title>Arthrobacter sp. nov., isolated from raw cow's milk with high bacterial count.</title>
        <authorList>
            <person name="Hahne J."/>
            <person name="Isele D."/>
            <person name="Lipski A."/>
        </authorList>
    </citation>
    <scope>NUCLEOTIDE SEQUENCE [LARGE SCALE GENOMIC DNA]</scope>
    <source>
        <strain evidence="10 11">JZ R-35</strain>
    </source>
</reference>
<dbReference type="Pfam" id="PF12320">
    <property type="entry name" value="SbcD_C"/>
    <property type="match status" value="1"/>
</dbReference>
<organism evidence="10 11">
    <name type="scientific">Galactobacter valiniphilus</name>
    <dbReference type="NCBI Taxonomy" id="2676122"/>
    <lineage>
        <taxon>Bacteria</taxon>
        <taxon>Bacillati</taxon>
        <taxon>Actinomycetota</taxon>
        <taxon>Actinomycetes</taxon>
        <taxon>Micrococcales</taxon>
        <taxon>Micrococcaceae</taxon>
        <taxon>Galactobacter</taxon>
    </lineage>
</organism>
<evidence type="ECO:0000256" key="5">
    <source>
        <dbReference type="ARBA" id="ARBA00022801"/>
    </source>
</evidence>
<comment type="caution">
    <text evidence="10">The sequence shown here is derived from an EMBL/GenBank/DDBJ whole genome shotgun (WGS) entry which is preliminary data.</text>
</comment>
<keyword evidence="4 7" id="KW-0540">Nuclease</keyword>
<dbReference type="InterPro" id="IPR050535">
    <property type="entry name" value="DNA_Repair-Maintenance_Comp"/>
</dbReference>
<feature type="domain" description="Nuclease SbcCD subunit D C-terminal" evidence="9">
    <location>
        <begin position="271"/>
        <end position="346"/>
    </location>
</feature>
<dbReference type="Pfam" id="PF00149">
    <property type="entry name" value="Metallophos"/>
    <property type="match status" value="1"/>
</dbReference>
<dbReference type="InterPro" id="IPR041796">
    <property type="entry name" value="Mre11_N"/>
</dbReference>
<accession>A0A399JJS0</accession>
<evidence type="ECO:0000256" key="2">
    <source>
        <dbReference type="ARBA" id="ARBA00011322"/>
    </source>
</evidence>
<evidence type="ECO:0000313" key="11">
    <source>
        <dbReference type="Proteomes" id="UP000265419"/>
    </source>
</evidence>
<dbReference type="CDD" id="cd00840">
    <property type="entry name" value="MPP_Mre11_N"/>
    <property type="match status" value="1"/>
</dbReference>
<sequence length="390" mass="42718">MRLLHTSDWHLGRTFHGSSLLAEQELAMDRVVAAVTEHAVDAVLIAGDVYDRALPAVDVVQLFDRTLARLVETGVKVIVSSGNHDSAVRLGFGGRLMEAAGVHLRTRPEDLDVPVVLAGAEEDVLVYALPYLEPRLVAAPLGVSEPGHTPVVRAALERVRADAARRAEAASGRAQRVVVMAHVFAAGGEASESERPLAVGELDRVPATLFQDVDYAALGHLHGAQAPLPHVRYSGSPLPYSFSEASQHKVGLLVDLEPGAPARVTELPWPPPRPLARLRGTLETLLSDPSLAHAEDAWCQFTLTDPQRPERPMERLRARFPHALVLRWEPERDREDAHLGYRERVRRDAADPALVARGFVDHVRQRPVNEEEDELLTSLVTAAQLEENAK</sequence>
<dbReference type="Proteomes" id="UP000265419">
    <property type="component" value="Unassembled WGS sequence"/>
</dbReference>
<evidence type="ECO:0000256" key="4">
    <source>
        <dbReference type="ARBA" id="ARBA00022722"/>
    </source>
</evidence>
<dbReference type="InterPro" id="IPR026843">
    <property type="entry name" value="SbcD_C"/>
</dbReference>
<dbReference type="GO" id="GO:0008408">
    <property type="term" value="F:3'-5' exonuclease activity"/>
    <property type="evidence" value="ECO:0007669"/>
    <property type="project" value="InterPro"/>
</dbReference>
<protein>
    <recommendedName>
        <fullName evidence="3 7">Nuclease SbcCD subunit D</fullName>
    </recommendedName>
</protein>
<keyword evidence="7" id="KW-0255">Endonuclease</keyword>
<evidence type="ECO:0000256" key="1">
    <source>
        <dbReference type="ARBA" id="ARBA00010555"/>
    </source>
</evidence>
<comment type="similarity">
    <text evidence="1 7">Belongs to the SbcD family.</text>
</comment>
<dbReference type="GO" id="GO:0006310">
    <property type="term" value="P:DNA recombination"/>
    <property type="evidence" value="ECO:0007669"/>
    <property type="project" value="UniProtKB-KW"/>
</dbReference>
<keyword evidence="5 7" id="KW-0378">Hydrolase</keyword>
<proteinExistence type="inferred from homology"/>
<gene>
    <name evidence="7" type="primary">sbcD</name>
    <name evidence="10" type="ORF">DWB68_06050</name>
</gene>
<dbReference type="EMBL" id="QQXK01000009">
    <property type="protein sequence ID" value="RII42706.1"/>
    <property type="molecule type" value="Genomic_DNA"/>
</dbReference>
<evidence type="ECO:0000256" key="7">
    <source>
        <dbReference type="RuleBase" id="RU363069"/>
    </source>
</evidence>
<dbReference type="GO" id="GO:0006260">
    <property type="term" value="P:DNA replication"/>
    <property type="evidence" value="ECO:0007669"/>
    <property type="project" value="UniProtKB-KW"/>
</dbReference>
<keyword evidence="7" id="KW-0235">DNA replication</keyword>
<dbReference type="RefSeq" id="WP_119424251.1">
    <property type="nucleotide sequence ID" value="NZ_QQXK01000009.1"/>
</dbReference>
<dbReference type="NCBIfam" id="TIGR00619">
    <property type="entry name" value="sbcd"/>
    <property type="match status" value="1"/>
</dbReference>
<keyword evidence="7" id="KW-0233">DNA recombination</keyword>
<comment type="subunit">
    <text evidence="2 7">Heterodimer of SbcC and SbcD.</text>
</comment>
<dbReference type="GO" id="GO:0004519">
    <property type="term" value="F:endonuclease activity"/>
    <property type="evidence" value="ECO:0007669"/>
    <property type="project" value="UniProtKB-KW"/>
</dbReference>
<evidence type="ECO:0000313" key="10">
    <source>
        <dbReference type="EMBL" id="RII42706.1"/>
    </source>
</evidence>
<dbReference type="InterPro" id="IPR029052">
    <property type="entry name" value="Metallo-depent_PP-like"/>
</dbReference>
<feature type="domain" description="Calcineurin-like phosphoesterase" evidence="8">
    <location>
        <begin position="1"/>
        <end position="222"/>
    </location>
</feature>
<dbReference type="AlphaFoldDB" id="A0A399JJS0"/>
<evidence type="ECO:0000259" key="9">
    <source>
        <dbReference type="Pfam" id="PF12320"/>
    </source>
</evidence>
<evidence type="ECO:0000259" key="8">
    <source>
        <dbReference type="Pfam" id="PF00149"/>
    </source>
</evidence>
<dbReference type="PANTHER" id="PTHR30337:SF0">
    <property type="entry name" value="NUCLEASE SBCCD SUBUNIT D"/>
    <property type="match status" value="1"/>
</dbReference>
<dbReference type="PANTHER" id="PTHR30337">
    <property type="entry name" value="COMPONENT OF ATP-DEPENDENT DSDNA EXONUCLEASE"/>
    <property type="match status" value="1"/>
</dbReference>
<keyword evidence="6 7" id="KW-0269">Exonuclease</keyword>
<dbReference type="Gene3D" id="3.60.21.10">
    <property type="match status" value="1"/>
</dbReference>
<dbReference type="InterPro" id="IPR004843">
    <property type="entry name" value="Calcineurin-like_PHP"/>
</dbReference>
<comment type="function">
    <text evidence="7">SbcCD cleaves DNA hairpin structures. These structures can inhibit DNA replication and are intermediates in certain DNA recombination reactions. The complex acts as a 3'-&gt;5' double strand exonuclease that can open hairpins. It also has a 5' single-strand endonuclease activity.</text>
</comment>
<name>A0A399JJS0_9MICC</name>
<dbReference type="InterPro" id="IPR004593">
    <property type="entry name" value="SbcD"/>
</dbReference>
<dbReference type="SUPFAM" id="SSF56300">
    <property type="entry name" value="Metallo-dependent phosphatases"/>
    <property type="match status" value="1"/>
</dbReference>
<evidence type="ECO:0000256" key="3">
    <source>
        <dbReference type="ARBA" id="ARBA00013365"/>
    </source>
</evidence>